<accession>A0BU80</accession>
<gene>
    <name evidence="1" type="ORF">GSPATT00032329001</name>
</gene>
<dbReference type="STRING" id="5888.A0BU80"/>
<dbReference type="KEGG" id="ptm:GSPATT00032329001"/>
<dbReference type="PANTHER" id="PTHR14374">
    <property type="entry name" value="FOIE GRAS"/>
    <property type="match status" value="1"/>
</dbReference>
<reference evidence="1 2" key="1">
    <citation type="journal article" date="2006" name="Nature">
        <title>Global trends of whole-genome duplications revealed by the ciliate Paramecium tetraurelia.</title>
        <authorList>
            <consortium name="Genoscope"/>
            <person name="Aury J.-M."/>
            <person name="Jaillon O."/>
            <person name="Duret L."/>
            <person name="Noel B."/>
            <person name="Jubin C."/>
            <person name="Porcel B.M."/>
            <person name="Segurens B."/>
            <person name="Daubin V."/>
            <person name="Anthouard V."/>
            <person name="Aiach N."/>
            <person name="Arnaiz O."/>
            <person name="Billaut A."/>
            <person name="Beisson J."/>
            <person name="Blanc I."/>
            <person name="Bouhouche K."/>
            <person name="Camara F."/>
            <person name="Duharcourt S."/>
            <person name="Guigo R."/>
            <person name="Gogendeau D."/>
            <person name="Katinka M."/>
            <person name="Keller A.-M."/>
            <person name="Kissmehl R."/>
            <person name="Klotz C."/>
            <person name="Koll F."/>
            <person name="Le Moue A."/>
            <person name="Lepere C."/>
            <person name="Malinsky S."/>
            <person name="Nowacki M."/>
            <person name="Nowak J.K."/>
            <person name="Plattner H."/>
            <person name="Poulain J."/>
            <person name="Ruiz F."/>
            <person name="Serrano V."/>
            <person name="Zagulski M."/>
            <person name="Dessen P."/>
            <person name="Betermier M."/>
            <person name="Weissenbach J."/>
            <person name="Scarpelli C."/>
            <person name="Schachter V."/>
            <person name="Sperling L."/>
            <person name="Meyer E."/>
            <person name="Cohen J."/>
            <person name="Wincker P."/>
        </authorList>
    </citation>
    <scope>NUCLEOTIDE SEQUENCE [LARGE SCALE GENOMIC DNA]</scope>
    <source>
        <strain evidence="1 2">Stock d4-2</strain>
    </source>
</reference>
<dbReference type="GeneID" id="5015279"/>
<name>A0BU80_PARTE</name>
<dbReference type="EMBL" id="CT868018">
    <property type="protein sequence ID" value="CAK62097.1"/>
    <property type="molecule type" value="Genomic_DNA"/>
</dbReference>
<dbReference type="AlphaFoldDB" id="A0BU80"/>
<dbReference type="OrthoDB" id="289713at2759"/>
<dbReference type="RefSeq" id="XP_001429495.1">
    <property type="nucleotide sequence ID" value="XM_001429458.2"/>
</dbReference>
<dbReference type="PANTHER" id="PTHR14374:SF0">
    <property type="entry name" value="TRAFFICKING PROTEIN PARTICLE COMPLEX SUBUNIT 11"/>
    <property type="match status" value="1"/>
</dbReference>
<evidence type="ECO:0008006" key="3">
    <source>
        <dbReference type="Google" id="ProtNLM"/>
    </source>
</evidence>
<sequence length="914" mass="107937">MDLITTNKSIICILGDYKDKLKSQLTNFEGGMQQQGIKIYLDSLFCLNWIIKRNLIKVGEFLNCRGFTNQKLFPLLLYGYMTSLNKLDKLLDNYNILKQTISLAKSFQPKITIVLTGKNVGGFDFNYLKKEIDLRKVFAVEFENIGQQLKRIKKTIVDDSNTFYQELFNKYKSETSKLQKSELSDQKLIFEIKKTLISEIENNAKKANKHMQTSYEIVTQLATKRKDYLNFTDDNSFYTSYELIQQAEEYREIADQLRFKLFRNLEIQDVIQHFEVHFKTFKNLIFHKLFEIQEYLWRVKIFVAIIKFIESKLMVTNYTIVYNYFQATLLSYIKLIQLNDMFPDQSIQQFGFLISKQEPEYLGRPNYQIREKENEQPIDIKSDQKLFYFKHVINYRRNEINLAPNVQFIFDFWKQYNENSQNQNNYANVYFKYLQILITQNFELKSQIADQLISYGLIDEYKNILYLEAQSAQLTKQIQIYSDILIYEQDKIQDIKKLAQQLSENLDIVVPANTFISISKLESDEQSIQLKIDMNITQHILDMIETGLIISKNQQIEFIATNHTIIKTDKNIEKPVQIQLFGKYLDKLSIKIIAKDVELYSNKYKVGLLSTYKRDPPIITFKQDFAYINELNEIEVELSYQTEVELLNFNLNKNCLLKLKENNNNTINSRQFTLQITDSIIHDRIVGFKIQGEEYFKKIKFVFPFIYFIKIKQLSSVFQNAQNRNRNTLSVFSKCAVQLEVQNIDLIETEFVPSVDLDFYNKNKLNVIFMTRDQTTYSNFGQYKIKYTRNQMNYEAIVDVENVNVISYLQNVEIISPPTSNAQQTFEIVVKLKTREPQNYFIQLKDQDKKQFFIMGKIKQMKFVEDEATFSYLLFPIEFGKCNLPGILIEIRQPNNPSQLVFDSSGMKSILILP</sequence>
<dbReference type="HOGENOM" id="CLU_334788_0_0_1"/>
<evidence type="ECO:0000313" key="1">
    <source>
        <dbReference type="EMBL" id="CAK62097.1"/>
    </source>
</evidence>
<dbReference type="OMA" id="IDMNITQ"/>
<proteinExistence type="predicted"/>
<organism evidence="1 2">
    <name type="scientific">Paramecium tetraurelia</name>
    <dbReference type="NCBI Taxonomy" id="5888"/>
    <lineage>
        <taxon>Eukaryota</taxon>
        <taxon>Sar</taxon>
        <taxon>Alveolata</taxon>
        <taxon>Ciliophora</taxon>
        <taxon>Intramacronucleata</taxon>
        <taxon>Oligohymenophorea</taxon>
        <taxon>Peniculida</taxon>
        <taxon>Parameciidae</taxon>
        <taxon>Paramecium</taxon>
    </lineage>
</organism>
<keyword evidence="2" id="KW-1185">Reference proteome</keyword>
<evidence type="ECO:0000313" key="2">
    <source>
        <dbReference type="Proteomes" id="UP000000600"/>
    </source>
</evidence>
<dbReference type="Proteomes" id="UP000000600">
    <property type="component" value="Unassembled WGS sequence"/>
</dbReference>
<dbReference type="InParanoid" id="A0BU80"/>
<protein>
    <recommendedName>
        <fullName evidence="3">Trafficking protein particle complex subunit 11 domain-containing protein</fullName>
    </recommendedName>
</protein>